<dbReference type="InterPro" id="IPR009737">
    <property type="entry name" value="Aim32/Apd1-like"/>
</dbReference>
<keyword evidence="10" id="KW-0325">Glycoprotein</keyword>
<gene>
    <name evidence="14" type="ORF">ABL_02385</name>
</gene>
<keyword evidence="7" id="KW-0256">Endoplasmic reticulum</keyword>
<feature type="region of interest" description="Disordered" evidence="11">
    <location>
        <begin position="186"/>
        <end position="217"/>
    </location>
</feature>
<feature type="compositionally biased region" description="Polar residues" evidence="11">
    <location>
        <begin position="12"/>
        <end position="22"/>
    </location>
</feature>
<dbReference type="VEuPathDB" id="FungiDB:M747DRAFT_341586"/>
<evidence type="ECO:0000259" key="13">
    <source>
        <dbReference type="Pfam" id="PF19316"/>
    </source>
</evidence>
<keyword evidence="6 12" id="KW-0812">Transmembrane</keyword>
<feature type="domain" description="GPI ethanolamine phosphate transferase 2 C-terminal" evidence="13">
    <location>
        <begin position="1034"/>
        <end position="1225"/>
    </location>
</feature>
<dbReference type="InterPro" id="IPR017850">
    <property type="entry name" value="Alkaline_phosphatase_core_sf"/>
</dbReference>
<dbReference type="PANTHER" id="PTHR23071:SF1">
    <property type="entry name" value="GPI ETHANOLAMINE PHOSPHATE TRANSFERASE 3"/>
    <property type="match status" value="1"/>
</dbReference>
<name>A0A100IAX9_ASPNG</name>
<comment type="similarity">
    <text evidence="3">Belongs to the PIGG/PIGN/PIGO family. PIGO subfamily.</text>
</comment>
<dbReference type="InterPro" id="IPR045687">
    <property type="entry name" value="PIGG/GPI7_C"/>
</dbReference>
<dbReference type="Pfam" id="PF06999">
    <property type="entry name" value="Suc_Fer-like"/>
    <property type="match status" value="1"/>
</dbReference>
<dbReference type="OrthoDB" id="272139at2759"/>
<dbReference type="GO" id="GO:0005789">
    <property type="term" value="C:endoplasmic reticulum membrane"/>
    <property type="evidence" value="ECO:0007669"/>
    <property type="project" value="UniProtKB-SubCell"/>
</dbReference>
<evidence type="ECO:0000256" key="2">
    <source>
        <dbReference type="ARBA" id="ARBA00004687"/>
    </source>
</evidence>
<evidence type="ECO:0000256" key="3">
    <source>
        <dbReference type="ARBA" id="ARBA00008695"/>
    </source>
</evidence>
<feature type="compositionally biased region" description="Low complexity" evidence="11">
    <location>
        <begin position="200"/>
        <end position="210"/>
    </location>
</feature>
<dbReference type="VEuPathDB" id="FungiDB:ATCC64974_80430"/>
<evidence type="ECO:0000256" key="12">
    <source>
        <dbReference type="SAM" id="Phobius"/>
    </source>
</evidence>
<dbReference type="VEuPathDB" id="FungiDB:ASPNIDRAFT2_45425"/>
<dbReference type="SUPFAM" id="SSF53649">
    <property type="entry name" value="Alkaline phosphatase-like"/>
    <property type="match status" value="1"/>
</dbReference>
<feature type="transmembrane region" description="Helical" evidence="12">
    <location>
        <begin position="813"/>
        <end position="833"/>
    </location>
</feature>
<dbReference type="Gene3D" id="3.40.720.10">
    <property type="entry name" value="Alkaline Phosphatase, subunit A"/>
    <property type="match status" value="1"/>
</dbReference>
<keyword evidence="9 12" id="KW-0472">Membrane</keyword>
<dbReference type="EMBL" id="BCMY01000003">
    <property type="protein sequence ID" value="GAQ37920.1"/>
    <property type="molecule type" value="Genomic_DNA"/>
</dbReference>
<dbReference type="VEuPathDB" id="FungiDB:An04g05100"/>
<evidence type="ECO:0000256" key="6">
    <source>
        <dbReference type="ARBA" id="ARBA00022692"/>
    </source>
</evidence>
<dbReference type="SUPFAM" id="SSF52833">
    <property type="entry name" value="Thioredoxin-like"/>
    <property type="match status" value="1"/>
</dbReference>
<feature type="region of interest" description="Disordered" evidence="11">
    <location>
        <begin position="1"/>
        <end position="49"/>
    </location>
</feature>
<dbReference type="VEuPathDB" id="FungiDB:ATCC64974_80440"/>
<organism evidence="14 15">
    <name type="scientific">Aspergillus niger</name>
    <dbReference type="NCBI Taxonomy" id="5061"/>
    <lineage>
        <taxon>Eukaryota</taxon>
        <taxon>Fungi</taxon>
        <taxon>Dikarya</taxon>
        <taxon>Ascomycota</taxon>
        <taxon>Pezizomycotina</taxon>
        <taxon>Eurotiomycetes</taxon>
        <taxon>Eurotiomycetidae</taxon>
        <taxon>Eurotiales</taxon>
        <taxon>Aspergillaceae</taxon>
        <taxon>Aspergillus</taxon>
        <taxon>Aspergillus subgen. Circumdati</taxon>
    </lineage>
</organism>
<feature type="transmembrane region" description="Helical" evidence="12">
    <location>
        <begin position="995"/>
        <end position="1015"/>
    </location>
</feature>
<dbReference type="Proteomes" id="UP000068243">
    <property type="component" value="Unassembled WGS sequence"/>
</dbReference>
<dbReference type="GO" id="GO:0051377">
    <property type="term" value="F:mannose-ethanolamine phosphotransferase activity"/>
    <property type="evidence" value="ECO:0007669"/>
    <property type="project" value="InterPro"/>
</dbReference>
<accession>A0A100IAX9</accession>
<feature type="compositionally biased region" description="Polar residues" evidence="11">
    <location>
        <begin position="186"/>
        <end position="195"/>
    </location>
</feature>
<dbReference type="VEuPathDB" id="FungiDB:ASPNIDRAFT2_1126426"/>
<feature type="compositionally biased region" description="Basic and acidic residues" evidence="11">
    <location>
        <begin position="23"/>
        <end position="33"/>
    </location>
</feature>
<evidence type="ECO:0000256" key="8">
    <source>
        <dbReference type="ARBA" id="ARBA00022989"/>
    </source>
</evidence>
<feature type="transmembrane region" description="Helical" evidence="12">
    <location>
        <begin position="1115"/>
        <end position="1133"/>
    </location>
</feature>
<feature type="transmembrane region" description="Helical" evidence="12">
    <location>
        <begin position="1154"/>
        <end position="1175"/>
    </location>
</feature>
<dbReference type="Pfam" id="PF01663">
    <property type="entry name" value="Phosphodiest"/>
    <property type="match status" value="1"/>
</dbReference>
<comment type="caution">
    <text evidence="14">The sequence shown here is derived from an EMBL/GenBank/DDBJ whole genome shotgun (WGS) entry which is preliminary data.</text>
</comment>
<dbReference type="AlphaFoldDB" id="A0A100IAX9"/>
<protein>
    <submittedName>
        <fullName evidence="14">GPI ethanolamine phosphate transferase 3</fullName>
    </submittedName>
</protein>
<dbReference type="GO" id="GO:0006506">
    <property type="term" value="P:GPI anchor biosynthetic process"/>
    <property type="evidence" value="ECO:0007669"/>
    <property type="project" value="UniProtKB-UniPathway"/>
</dbReference>
<sequence>MQSILQRGRSFFTPTPSATPQDRSPKDSPKPQEENDDDATPSVDTLFPKTDPAIDGEECLHDCASCTVKYPAKFDVDQEDTMYGNINGWSTHVLVATGKADWVRDVADEEGSVMEAIEKGGLVPSNGKLKLSASNMPVPDEYHYHDAGKQPTTVLLLPRFTIVDHVTPQLAPDLIKYFVNRSPTTTTPLVGGNSNDESEQQQQEQPSTEEQQQEENITDIQSLTSLRSRPSPHSAVILLCSHRTRDARCGQSAPLLRKEFERHLRHLGLYRDMDDERPGGVGIYFINHVGGHKYAANVIIYRRRDFEWYKKTEGTEEEEGAAQGIWLARHLYQRSMGPSTTTTTTTTTSRWHHPLFFLYILLLHTTGLYLFTKGFLLTRQTLDLKSNCSHPPIPITTTNTTTTCWTPPTFTKAIILLIDALRYDFTIPSTTSTTTNNKTYHNALTTLHTTALTTPHNALLYPFIADPPTTTLQRLKALTTGTLPTFIEAGSNFAGSAVTEDNLISQLHDAGKRLVLLGDDTWMKLFPGYFDATLSRPYESFLVEDLHTVDDGVYEHLVPLLKGKDKEKWDVIIAHFLGVDHVGHRFGPGHESMREKLAQMDGVVREVMESVDDETLLVVMGDHGMDENGNHGGEGVDEVRAALWLYSSREVWGVVDGGDGVTGVVGRDIPQVDFVSTLASLMGVPVPFSNLGRPIEEAFAGREGTDWRRLVEVNALVGAQIQRFTVEYETYGWEGVVGWDGWYDGEVDFGDEEALREYYQRLRGYQGWMLEGYKRMWAQFDPLKMVEGLVVLLLSVVVLVCPQVNGRSGLRKWSGMVVGIVMGVVAVAGHVALTDFAQGSLTDGVILGAALGSVVWNMWQTGLTILRRCLQGGVWSWQAVIFTLLLGFGFASNSYTIWEDRVVLVFLSTFGLCTLGASNHAKGVREASCSVMFMLLGRVVSLSRACREEQLPFCRTSFYRLESSWVWQLSSPAITAVAVLYITRLALRDHAAGNLFWFRLGVPSALLLTTVFNTLETASNNGWLADLLTDDTSKTLRMTVARMVLAIVFIGLASAFTTTPRHRPLERPLISMTAMLLAGILSSTPTGGLSLSILYYQLISLRHLIPSNSSIKPTIAALLGTLHFFSTGHNATLSSIQWKSAYIPFRDTQYPWSPLLVIVNTFAAPIVAACAVPLLHSGENQSQARFLAIHSTIYTVWAVFAALWACILRRHLMLFAIFCPRFLMAGGLLVIVDVLALMNSVLLTTESGLRVEESVIKQLDLVKEGQ</sequence>
<evidence type="ECO:0000256" key="11">
    <source>
        <dbReference type="SAM" id="MobiDB-lite"/>
    </source>
</evidence>
<dbReference type="CDD" id="cd03062">
    <property type="entry name" value="TRX_Fd_Sucrase"/>
    <property type="match status" value="1"/>
</dbReference>
<dbReference type="OMA" id="DHGMDEN"/>
<keyword evidence="8 12" id="KW-1133">Transmembrane helix</keyword>
<feature type="transmembrane region" description="Helical" evidence="12">
    <location>
        <begin position="1069"/>
        <end position="1095"/>
    </location>
</feature>
<feature type="transmembrane region" description="Helical" evidence="12">
    <location>
        <begin position="1035"/>
        <end position="1057"/>
    </location>
</feature>
<evidence type="ECO:0000256" key="1">
    <source>
        <dbReference type="ARBA" id="ARBA00004477"/>
    </source>
</evidence>
<dbReference type="CDD" id="cd16023">
    <property type="entry name" value="GPI_EPT_3"/>
    <property type="match status" value="1"/>
</dbReference>
<feature type="transmembrane region" description="Helical" evidence="12">
    <location>
        <begin position="1187"/>
        <end position="1207"/>
    </location>
</feature>
<dbReference type="InterPro" id="IPR002591">
    <property type="entry name" value="Phosphodiest/P_Trfase"/>
</dbReference>
<dbReference type="Gene3D" id="3.40.30.10">
    <property type="entry name" value="Glutaredoxin"/>
    <property type="match status" value="1"/>
</dbReference>
<comment type="pathway">
    <text evidence="2">Glycolipid biosynthesis; glycosylphosphatidylinositol-anchor biosynthesis.</text>
</comment>
<evidence type="ECO:0000256" key="5">
    <source>
        <dbReference type="ARBA" id="ARBA00022679"/>
    </source>
</evidence>
<evidence type="ECO:0000313" key="15">
    <source>
        <dbReference type="Proteomes" id="UP000068243"/>
    </source>
</evidence>
<keyword evidence="4" id="KW-0337">GPI-anchor biosynthesis</keyword>
<feature type="transmembrane region" description="Helical" evidence="12">
    <location>
        <begin position="783"/>
        <end position="801"/>
    </location>
</feature>
<dbReference type="UniPathway" id="UPA00196"/>
<dbReference type="InterPro" id="IPR039524">
    <property type="entry name" value="PIGO/GPI13"/>
</dbReference>
<dbReference type="VEuPathDB" id="FungiDB:An04g05110"/>
<evidence type="ECO:0000313" key="14">
    <source>
        <dbReference type="EMBL" id="GAQ37920.1"/>
    </source>
</evidence>
<proteinExistence type="inferred from homology"/>
<evidence type="ECO:0000256" key="9">
    <source>
        <dbReference type="ARBA" id="ARBA00023136"/>
    </source>
</evidence>
<reference evidence="15" key="1">
    <citation type="journal article" date="2016" name="Genome Announc.">
        <title>Draft genome sequence of Aspergillus niger strain An76.</title>
        <authorList>
            <person name="Gong W."/>
            <person name="Cheng Z."/>
            <person name="Zhang H."/>
            <person name="Liu L."/>
            <person name="Gao P."/>
            <person name="Wang L."/>
        </authorList>
    </citation>
    <scope>NUCLEOTIDE SEQUENCE [LARGE SCALE GENOMIC DNA]</scope>
    <source>
        <strain evidence="15">An76</strain>
    </source>
</reference>
<feature type="transmembrane region" description="Helical" evidence="12">
    <location>
        <begin position="845"/>
        <end position="866"/>
    </location>
</feature>
<comment type="subcellular location">
    <subcellularLocation>
        <location evidence="1">Endoplasmic reticulum membrane</location>
        <topology evidence="1">Multi-pass membrane protein</topology>
    </subcellularLocation>
</comment>
<dbReference type="InterPro" id="IPR036249">
    <property type="entry name" value="Thioredoxin-like_sf"/>
</dbReference>
<dbReference type="PANTHER" id="PTHR23071">
    <property type="entry name" value="PHOSPHATIDYLINOSITOL GLYCAN"/>
    <property type="match status" value="1"/>
</dbReference>
<evidence type="ECO:0000256" key="10">
    <source>
        <dbReference type="ARBA" id="ARBA00023180"/>
    </source>
</evidence>
<evidence type="ECO:0000256" key="7">
    <source>
        <dbReference type="ARBA" id="ARBA00022824"/>
    </source>
</evidence>
<feature type="transmembrane region" description="Helical" evidence="12">
    <location>
        <begin position="965"/>
        <end position="983"/>
    </location>
</feature>
<feature type="transmembrane region" description="Helical" evidence="12">
    <location>
        <begin position="873"/>
        <end position="890"/>
    </location>
</feature>
<evidence type="ECO:0000256" key="4">
    <source>
        <dbReference type="ARBA" id="ARBA00022502"/>
    </source>
</evidence>
<dbReference type="InterPro" id="IPR037675">
    <property type="entry name" value="PIG-O_N"/>
</dbReference>
<dbReference type="Pfam" id="PF19316">
    <property type="entry name" value="PIGO_PIGG"/>
    <property type="match status" value="1"/>
</dbReference>
<feature type="transmembrane region" description="Helical" evidence="12">
    <location>
        <begin position="1214"/>
        <end position="1238"/>
    </location>
</feature>
<keyword evidence="5 14" id="KW-0808">Transferase</keyword>